<feature type="non-terminal residue" evidence="1">
    <location>
        <position position="1"/>
    </location>
</feature>
<name>A0A1D2JCD0_PARBR</name>
<sequence length="52" mass="5843">TTSSDGTLEEFLRLPVLQRTIPIDPAILADDPPQEASELFQSFQQNDKPRIC</sequence>
<gene>
    <name evidence="1" type="ORF">ACO22_04684</name>
</gene>
<reference evidence="1 2" key="1">
    <citation type="submission" date="2016-06" db="EMBL/GenBank/DDBJ databases">
        <authorList>
            <person name="Kjaerup R.B."/>
            <person name="Dalgaard T.S."/>
            <person name="Juul-Madsen H.R."/>
        </authorList>
    </citation>
    <scope>NUCLEOTIDE SEQUENCE [LARGE SCALE GENOMIC DNA]</scope>
    <source>
        <strain evidence="1 2">Pb300</strain>
    </source>
</reference>
<accession>A0A1D2JCD0</accession>
<comment type="caution">
    <text evidence="1">The sequence shown here is derived from an EMBL/GenBank/DDBJ whole genome shotgun (WGS) entry which is preliminary data.</text>
</comment>
<evidence type="ECO:0000313" key="1">
    <source>
        <dbReference type="EMBL" id="ODH26301.1"/>
    </source>
</evidence>
<proteinExistence type="predicted"/>
<protein>
    <submittedName>
        <fullName evidence="1">Uncharacterized protein</fullName>
    </submittedName>
</protein>
<dbReference type="AlphaFoldDB" id="A0A1D2JCD0"/>
<dbReference type="Proteomes" id="UP000242814">
    <property type="component" value="Unassembled WGS sequence"/>
</dbReference>
<evidence type="ECO:0000313" key="2">
    <source>
        <dbReference type="Proteomes" id="UP000242814"/>
    </source>
</evidence>
<dbReference type="EMBL" id="LZYO01000191">
    <property type="protein sequence ID" value="ODH26301.1"/>
    <property type="molecule type" value="Genomic_DNA"/>
</dbReference>
<organism evidence="1 2">
    <name type="scientific">Paracoccidioides brasiliensis</name>
    <dbReference type="NCBI Taxonomy" id="121759"/>
    <lineage>
        <taxon>Eukaryota</taxon>
        <taxon>Fungi</taxon>
        <taxon>Dikarya</taxon>
        <taxon>Ascomycota</taxon>
        <taxon>Pezizomycotina</taxon>
        <taxon>Eurotiomycetes</taxon>
        <taxon>Eurotiomycetidae</taxon>
        <taxon>Onygenales</taxon>
        <taxon>Ajellomycetaceae</taxon>
        <taxon>Paracoccidioides</taxon>
    </lineage>
</organism>